<sequence length="264" mass="29873">MIDDPAATVQRLITRYLISVVAFSIMLGHISPYMLFEKIASPTPHRTKYDDLANIINTIKASSVNDPVTLYVYEHKIPGRWRRQLSRMLDSLVLSNFIERQTAWTCDAGDAYLFYSDPAKHKTRRQKLVLKFAVFMFGLIRTAEQKRRSEEVSKKMDAAVREALGDRKKDMFYLDHLGTTPAKQGRGYGTALCKVLADEADARGAASYLGSSNVETNTPFYNSVGFYTVKEFVVGDDPTWKKPPVVIAVMVREVPTTDYKVELV</sequence>
<organism evidence="3 4">
    <name type="scientific">Antrodiella citrinella</name>
    <dbReference type="NCBI Taxonomy" id="2447956"/>
    <lineage>
        <taxon>Eukaryota</taxon>
        <taxon>Fungi</taxon>
        <taxon>Dikarya</taxon>
        <taxon>Basidiomycota</taxon>
        <taxon>Agaricomycotina</taxon>
        <taxon>Agaricomycetes</taxon>
        <taxon>Polyporales</taxon>
        <taxon>Steccherinaceae</taxon>
        <taxon>Antrodiella</taxon>
    </lineage>
</organism>
<dbReference type="PANTHER" id="PTHR42791:SF1">
    <property type="entry name" value="N-ACETYLTRANSFERASE DOMAIN-CONTAINING PROTEIN"/>
    <property type="match status" value="1"/>
</dbReference>
<dbReference type="Proteomes" id="UP000308730">
    <property type="component" value="Unassembled WGS sequence"/>
</dbReference>
<proteinExistence type="predicted"/>
<keyword evidence="1" id="KW-0472">Membrane</keyword>
<feature type="domain" description="N-acetyltransferase" evidence="2">
    <location>
        <begin position="168"/>
        <end position="226"/>
    </location>
</feature>
<accession>A0A4S4MZQ4</accession>
<name>A0A4S4MZQ4_9APHY</name>
<evidence type="ECO:0000313" key="3">
    <source>
        <dbReference type="EMBL" id="THH30901.1"/>
    </source>
</evidence>
<dbReference type="InterPro" id="IPR016181">
    <property type="entry name" value="Acyl_CoA_acyltransferase"/>
</dbReference>
<protein>
    <recommendedName>
        <fullName evidence="2">N-acetyltransferase domain-containing protein</fullName>
    </recommendedName>
</protein>
<dbReference type="PANTHER" id="PTHR42791">
    <property type="entry name" value="GNAT FAMILY ACETYLTRANSFERASE"/>
    <property type="match status" value="1"/>
</dbReference>
<dbReference type="AlphaFoldDB" id="A0A4S4MZQ4"/>
<evidence type="ECO:0000256" key="1">
    <source>
        <dbReference type="SAM" id="Phobius"/>
    </source>
</evidence>
<gene>
    <name evidence="3" type="ORF">EUX98_g3295</name>
</gene>
<dbReference type="Pfam" id="PF00583">
    <property type="entry name" value="Acetyltransf_1"/>
    <property type="match status" value="1"/>
</dbReference>
<keyword evidence="4" id="KW-1185">Reference proteome</keyword>
<dbReference type="InterPro" id="IPR052523">
    <property type="entry name" value="Trichothecene_AcTrans"/>
</dbReference>
<keyword evidence="1" id="KW-1133">Transmembrane helix</keyword>
<comment type="caution">
    <text evidence="3">The sequence shown here is derived from an EMBL/GenBank/DDBJ whole genome shotgun (WGS) entry which is preliminary data.</text>
</comment>
<dbReference type="CDD" id="cd04301">
    <property type="entry name" value="NAT_SF"/>
    <property type="match status" value="1"/>
</dbReference>
<keyword evidence="1" id="KW-0812">Transmembrane</keyword>
<dbReference type="InterPro" id="IPR000182">
    <property type="entry name" value="GNAT_dom"/>
</dbReference>
<dbReference type="Gene3D" id="3.40.630.30">
    <property type="match status" value="1"/>
</dbReference>
<dbReference type="OrthoDB" id="2744543at2759"/>
<dbReference type="SUPFAM" id="SSF55729">
    <property type="entry name" value="Acyl-CoA N-acyltransferases (Nat)"/>
    <property type="match status" value="1"/>
</dbReference>
<feature type="transmembrane region" description="Helical" evidence="1">
    <location>
        <begin position="16"/>
        <end position="36"/>
    </location>
</feature>
<evidence type="ECO:0000313" key="4">
    <source>
        <dbReference type="Proteomes" id="UP000308730"/>
    </source>
</evidence>
<dbReference type="EMBL" id="SGPM01000064">
    <property type="protein sequence ID" value="THH30901.1"/>
    <property type="molecule type" value="Genomic_DNA"/>
</dbReference>
<evidence type="ECO:0000259" key="2">
    <source>
        <dbReference type="Pfam" id="PF00583"/>
    </source>
</evidence>
<reference evidence="3 4" key="1">
    <citation type="submission" date="2019-02" db="EMBL/GenBank/DDBJ databases">
        <title>Genome sequencing of the rare red list fungi Antrodiella citrinella (Flaviporus citrinellus).</title>
        <authorList>
            <person name="Buettner E."/>
            <person name="Kellner H."/>
        </authorList>
    </citation>
    <scope>NUCLEOTIDE SEQUENCE [LARGE SCALE GENOMIC DNA]</scope>
    <source>
        <strain evidence="3 4">DSM 108506</strain>
    </source>
</reference>
<dbReference type="GO" id="GO:0016747">
    <property type="term" value="F:acyltransferase activity, transferring groups other than amino-acyl groups"/>
    <property type="evidence" value="ECO:0007669"/>
    <property type="project" value="InterPro"/>
</dbReference>